<dbReference type="InterPro" id="IPR041588">
    <property type="entry name" value="Integrase_H2C2"/>
</dbReference>
<comment type="similarity">
    <text evidence="3">Belongs to the cyclophilin-type PPIase family.</text>
</comment>
<keyword evidence="5" id="KW-0697">Rotamase</keyword>
<evidence type="ECO:0000256" key="4">
    <source>
        <dbReference type="ARBA" id="ARBA00013194"/>
    </source>
</evidence>
<feature type="region of interest" description="Disordered" evidence="7">
    <location>
        <begin position="843"/>
        <end position="915"/>
    </location>
</feature>
<feature type="domain" description="PPIase cyclophilin-type" evidence="8">
    <location>
        <begin position="1236"/>
        <end position="1399"/>
    </location>
</feature>
<dbReference type="Gene3D" id="2.40.70.10">
    <property type="entry name" value="Acid Proteases"/>
    <property type="match status" value="1"/>
</dbReference>
<evidence type="ECO:0000256" key="6">
    <source>
        <dbReference type="ARBA" id="ARBA00023235"/>
    </source>
</evidence>
<dbReference type="Pfam" id="PF13975">
    <property type="entry name" value="gag-asp_proteas"/>
    <property type="match status" value="1"/>
</dbReference>
<proteinExistence type="inferred from homology"/>
<evidence type="ECO:0000259" key="8">
    <source>
        <dbReference type="PROSITE" id="PS50072"/>
    </source>
</evidence>
<evidence type="ECO:0000256" key="2">
    <source>
        <dbReference type="ARBA" id="ARBA00002388"/>
    </source>
</evidence>
<feature type="domain" description="PPIase cyclophilin-type" evidence="8">
    <location>
        <begin position="1077"/>
        <end position="1244"/>
    </location>
</feature>
<dbReference type="InterPro" id="IPR020892">
    <property type="entry name" value="Cyclophilin-type_PPIase_CS"/>
</dbReference>
<dbReference type="PROSITE" id="PS50072">
    <property type="entry name" value="CSA_PPIASE_2"/>
    <property type="match status" value="3"/>
</dbReference>
<evidence type="ECO:0000256" key="1">
    <source>
        <dbReference type="ARBA" id="ARBA00000971"/>
    </source>
</evidence>
<comment type="function">
    <text evidence="2">PPIases accelerate the folding of proteins. It catalyzes the cis-trans isomerization of proline imidic peptide bonds in oligopeptides.</text>
</comment>
<dbReference type="FunFam" id="2.40.100.10:FF:000013">
    <property type="entry name" value="Peptidyl-prolyl cis-trans isomerase"/>
    <property type="match status" value="1"/>
</dbReference>
<dbReference type="FunFam" id="2.40.100.10:FF:000022">
    <property type="entry name" value="Peptidyl-prolyl cis-trans isomerase CYP95"/>
    <property type="match status" value="1"/>
</dbReference>
<sequence length="1400" mass="154703">CHRRGRYCGQQHDWPIPELAQTVLLRDIQLQDIWAALTSELTALENEIVGQALQIMATHMLVLLEREVRDHLPGGTLLRQLTPEVAQLVSSAPKDNVAVDERGFGMLDKCVADRPNMRPSLARESLVLFGYNCTSEWLADKTEREKDLLLTRARKLLEKRGKESADALRSCRQEILRAKLAEKQRKKDSNAESIRSILRVIEAYGGLWPTISRMDAVLHQLAPDQHEKAIKAQLQLHKATSTTRPSLLNFSAAGVKRSVPQLRSQLREVLQIVELQDQQKGADAPTVPPSGLLDARERKGAKRQSHELNLDDADMAEAWMQRLSATARIKKLTDSDEARDKTDLFLSKAGLQAIRTLSLMAAPKKLDEMKFDDIKKLVDETIRPKKSLVIAERTRFLSLKQESTVIAYYRRLRAATSHCEFEKLGSKQTKEDDMITMRLIDGLNSSEHKKRILERLQNEDGETPLDRILQNLQQLEQIPGLFKTIKINGQGISMQVDTGAEISLIPQNLWRQLGRPTLRKCRRILRQFDGSSIACLGEFTASLETNSKFVTIDLVVTAAEKKHGLLGMDNIKLQEDAVTINAVQQLGCLKGFKAKIRLVEGAKAFYCAARDRLLLDVMKRVAVNRWSNCSPAERPFKAIRHALTTDDGVLCYGDRPVIPAVLRQGVLGIVHDTHQGSGSTRARLQNSAWWPGYCSDVEAYVRGCPTCSRLRPSGLESVHRWPDEEKPWHRVHMDHACVPRVGLLLILVDAMSGWPEAVRVQNRDAATVKRVLQTVFARNGVPHVLRACGTRLVISSVRSEAEFVVQKGTNTALIARQGGRIALAHADQLRRVVEDQVQPNRFGRSLPIELGQDLPGEVGQEPPGELGQDPPGELGQDPPGELSQDPPGELGQDPPGELSRDPPTESEQGPKMSNPIVYFDIDIDGKPAGRITFKLYADIVPKTAENFRALCTGEKGIGEISGKPLHYKSSSFHRVIPQFMCQGGDFTRGNGTGGESIYGEKFPDEKFAINHSKPFLLSMANAGPNTNGSQFFITTVSTRWLDGKHVVFGEVVSGEDVALPFRLLSTAANKAGRPQVFFDVAADGKSLGRVIFSLYYDKVPKTAENFRALCAGDKGVGEISGKPLHYKSSSFHRVIPQFMCQGGDFTRGNGTGGESIYGEKFPDEKFAINHSKPFLLSMANAGPNTNGSQFFITTVSTRWLDGKHVVFGEVVSGEDVALPFRLLSTAANKAGRPQVFFDVAADGKSLGRVIFSLYYDKVPKTAENFRALCAGDKGVGKSGMPLHYKSSSFHRVIPQFMCQGGDFTRGNGTGGESIYGEKFPDENFSVRHSKPFLLSMANAGPNTNGSQFFITTEKTPWLDGKHVVFGEVATGEDVVKAIEKLGSQSGRPAKKVTIEDCGEV</sequence>
<feature type="compositionally biased region" description="Basic and acidic residues" evidence="7">
    <location>
        <begin position="294"/>
        <end position="306"/>
    </location>
</feature>
<dbReference type="PRINTS" id="PR00153">
    <property type="entry name" value="CSAPPISMRASE"/>
</dbReference>
<dbReference type="PROSITE" id="PS00170">
    <property type="entry name" value="CSA_PPIASE_1"/>
    <property type="match status" value="3"/>
</dbReference>
<dbReference type="WBParaSite" id="maker-uti_cns_0048031-snap-gene-0.2-mRNA-1">
    <property type="protein sequence ID" value="maker-uti_cns_0048031-snap-gene-0.2-mRNA-1"/>
    <property type="gene ID" value="maker-uti_cns_0048031-snap-gene-0.2"/>
</dbReference>
<feature type="region of interest" description="Disordered" evidence="7">
    <location>
        <begin position="278"/>
        <end position="306"/>
    </location>
</feature>
<dbReference type="FunFam" id="2.40.100.10:FF:000002">
    <property type="entry name" value="Peptidyl-prolyl cis-trans isomerase"/>
    <property type="match status" value="1"/>
</dbReference>
<dbReference type="PANTHER" id="PTHR11071:SF561">
    <property type="entry name" value="PEPTIDYL-PROLYL CIS-TRANS ISOMERASE D-RELATED"/>
    <property type="match status" value="1"/>
</dbReference>
<dbReference type="InterPro" id="IPR002130">
    <property type="entry name" value="Cyclophilin-type_PPIase_dom"/>
</dbReference>
<organism evidence="9 10">
    <name type="scientific">Macrostomum lignano</name>
    <dbReference type="NCBI Taxonomy" id="282301"/>
    <lineage>
        <taxon>Eukaryota</taxon>
        <taxon>Metazoa</taxon>
        <taxon>Spiralia</taxon>
        <taxon>Lophotrochozoa</taxon>
        <taxon>Platyhelminthes</taxon>
        <taxon>Rhabditophora</taxon>
        <taxon>Macrostomorpha</taxon>
        <taxon>Macrostomida</taxon>
        <taxon>Macrostomidae</taxon>
        <taxon>Macrostomum</taxon>
    </lineage>
</organism>
<comment type="catalytic activity">
    <reaction evidence="1">
        <text>[protein]-peptidylproline (omega=180) = [protein]-peptidylproline (omega=0)</text>
        <dbReference type="Rhea" id="RHEA:16237"/>
        <dbReference type="Rhea" id="RHEA-COMP:10747"/>
        <dbReference type="Rhea" id="RHEA-COMP:10748"/>
        <dbReference type="ChEBI" id="CHEBI:83833"/>
        <dbReference type="ChEBI" id="CHEBI:83834"/>
        <dbReference type="EC" id="5.2.1.8"/>
    </reaction>
</comment>
<evidence type="ECO:0000256" key="5">
    <source>
        <dbReference type="ARBA" id="ARBA00023110"/>
    </source>
</evidence>
<keyword evidence="9" id="KW-1185">Reference proteome</keyword>
<dbReference type="GO" id="GO:0006457">
    <property type="term" value="P:protein folding"/>
    <property type="evidence" value="ECO:0007669"/>
    <property type="project" value="InterPro"/>
</dbReference>
<feature type="domain" description="PPIase cyclophilin-type" evidence="8">
    <location>
        <begin position="918"/>
        <end position="1085"/>
    </location>
</feature>
<accession>A0A1I8JIX7</accession>
<dbReference type="InterPro" id="IPR036397">
    <property type="entry name" value="RNaseH_sf"/>
</dbReference>
<dbReference type="InterPro" id="IPR029000">
    <property type="entry name" value="Cyclophilin-like_dom_sf"/>
</dbReference>
<dbReference type="GO" id="GO:0003676">
    <property type="term" value="F:nucleic acid binding"/>
    <property type="evidence" value="ECO:0007669"/>
    <property type="project" value="InterPro"/>
</dbReference>
<keyword evidence="6" id="KW-0413">Isomerase</keyword>
<dbReference type="GO" id="GO:0005737">
    <property type="term" value="C:cytoplasm"/>
    <property type="evidence" value="ECO:0007669"/>
    <property type="project" value="TreeGrafter"/>
</dbReference>
<reference evidence="10" key="1">
    <citation type="submission" date="2016-11" db="UniProtKB">
        <authorList>
            <consortium name="WormBaseParasite"/>
        </authorList>
    </citation>
    <scope>IDENTIFICATION</scope>
</reference>
<dbReference type="InterPro" id="IPR012337">
    <property type="entry name" value="RNaseH-like_sf"/>
</dbReference>
<evidence type="ECO:0000313" key="9">
    <source>
        <dbReference type="Proteomes" id="UP000095280"/>
    </source>
</evidence>
<dbReference type="Gene3D" id="3.30.420.10">
    <property type="entry name" value="Ribonuclease H-like superfamily/Ribonuclease H"/>
    <property type="match status" value="1"/>
</dbReference>
<dbReference type="Gene3D" id="2.40.100.10">
    <property type="entry name" value="Cyclophilin-like"/>
    <property type="match status" value="3"/>
</dbReference>
<dbReference type="SUPFAM" id="SSF53098">
    <property type="entry name" value="Ribonuclease H-like"/>
    <property type="match status" value="1"/>
</dbReference>
<dbReference type="InterPro" id="IPR021109">
    <property type="entry name" value="Peptidase_aspartic_dom_sf"/>
</dbReference>
<dbReference type="Proteomes" id="UP000095280">
    <property type="component" value="Unplaced"/>
</dbReference>
<evidence type="ECO:0000313" key="10">
    <source>
        <dbReference type="WBParaSite" id="maker-uti_cns_0048031-snap-gene-0.2-mRNA-1"/>
    </source>
</evidence>
<evidence type="ECO:0000256" key="7">
    <source>
        <dbReference type="SAM" id="MobiDB-lite"/>
    </source>
</evidence>
<dbReference type="PANTHER" id="PTHR11071">
    <property type="entry name" value="PEPTIDYL-PROLYL CIS-TRANS ISOMERASE"/>
    <property type="match status" value="1"/>
</dbReference>
<protein>
    <recommendedName>
        <fullName evidence="4">peptidylprolyl isomerase</fullName>
        <ecNumber evidence="4">5.2.1.8</ecNumber>
    </recommendedName>
</protein>
<name>A0A1I8JIX7_9PLAT</name>
<dbReference type="Pfam" id="PF00160">
    <property type="entry name" value="Pro_isomerase"/>
    <property type="match status" value="3"/>
</dbReference>
<dbReference type="SUPFAM" id="SSF50630">
    <property type="entry name" value="Acid proteases"/>
    <property type="match status" value="1"/>
</dbReference>
<dbReference type="GO" id="GO:0016018">
    <property type="term" value="F:cyclosporin A binding"/>
    <property type="evidence" value="ECO:0007669"/>
    <property type="project" value="TreeGrafter"/>
</dbReference>
<dbReference type="CDD" id="cd01926">
    <property type="entry name" value="cyclophilin_ABH_like"/>
    <property type="match status" value="3"/>
</dbReference>
<evidence type="ECO:0000256" key="3">
    <source>
        <dbReference type="ARBA" id="ARBA00007365"/>
    </source>
</evidence>
<dbReference type="Gene3D" id="1.10.340.70">
    <property type="match status" value="1"/>
</dbReference>
<dbReference type="Pfam" id="PF17921">
    <property type="entry name" value="Integrase_H2C2"/>
    <property type="match status" value="1"/>
</dbReference>
<dbReference type="GO" id="GO:0003755">
    <property type="term" value="F:peptidyl-prolyl cis-trans isomerase activity"/>
    <property type="evidence" value="ECO:0007669"/>
    <property type="project" value="UniProtKB-KW"/>
</dbReference>
<dbReference type="SUPFAM" id="SSF50891">
    <property type="entry name" value="Cyclophilin-like"/>
    <property type="match status" value="3"/>
</dbReference>
<dbReference type="EC" id="5.2.1.8" evidence="4"/>